<organism evidence="2 3">
    <name type="scientific">Passalora fulva</name>
    <name type="common">Tomato leaf mold</name>
    <name type="synonym">Cladosporium fulvum</name>
    <dbReference type="NCBI Taxonomy" id="5499"/>
    <lineage>
        <taxon>Eukaryota</taxon>
        <taxon>Fungi</taxon>
        <taxon>Dikarya</taxon>
        <taxon>Ascomycota</taxon>
        <taxon>Pezizomycotina</taxon>
        <taxon>Dothideomycetes</taxon>
        <taxon>Dothideomycetidae</taxon>
        <taxon>Mycosphaerellales</taxon>
        <taxon>Mycosphaerellaceae</taxon>
        <taxon>Fulvia</taxon>
    </lineage>
</organism>
<evidence type="ECO:0000313" key="3">
    <source>
        <dbReference type="Proteomes" id="UP000756132"/>
    </source>
</evidence>
<dbReference type="GeneID" id="71994350"/>
<evidence type="ECO:0000256" key="1">
    <source>
        <dbReference type="SAM" id="MobiDB-lite"/>
    </source>
</evidence>
<accession>A0A9Q8UWI4</accession>
<evidence type="ECO:0000313" key="2">
    <source>
        <dbReference type="EMBL" id="UJO24942.1"/>
    </source>
</evidence>
<dbReference type="KEGG" id="ffu:CLAFUR5_14472"/>
<dbReference type="Proteomes" id="UP000756132">
    <property type="component" value="Chromosome 13"/>
</dbReference>
<feature type="region of interest" description="Disordered" evidence="1">
    <location>
        <begin position="1"/>
        <end position="45"/>
    </location>
</feature>
<protein>
    <submittedName>
        <fullName evidence="2">Uncharacterized protein</fullName>
    </submittedName>
</protein>
<dbReference type="RefSeq" id="XP_047769308.1">
    <property type="nucleotide sequence ID" value="XM_047913620.1"/>
</dbReference>
<gene>
    <name evidence="2" type="ORF">CLAFUR5_14472</name>
</gene>
<dbReference type="EMBL" id="CP090175">
    <property type="protein sequence ID" value="UJO24942.1"/>
    <property type="molecule type" value="Genomic_DNA"/>
</dbReference>
<dbReference type="AlphaFoldDB" id="A0A9Q8UWI4"/>
<name>A0A9Q8UWI4_PASFU</name>
<keyword evidence="3" id="KW-1185">Reference proteome</keyword>
<reference evidence="2" key="2">
    <citation type="journal article" date="2022" name="Microb. Genom.">
        <title>A chromosome-scale genome assembly of the tomato pathogen Cladosporium fulvum reveals a compartmentalized genome architecture and the presence of a dispensable chromosome.</title>
        <authorList>
            <person name="Zaccaron A.Z."/>
            <person name="Chen L.H."/>
            <person name="Samaras A."/>
            <person name="Stergiopoulos I."/>
        </authorList>
    </citation>
    <scope>NUCLEOTIDE SEQUENCE</scope>
    <source>
        <strain evidence="2">Race5_Kim</strain>
    </source>
</reference>
<proteinExistence type="predicted"/>
<reference evidence="2" key="1">
    <citation type="submission" date="2021-12" db="EMBL/GenBank/DDBJ databases">
        <authorList>
            <person name="Zaccaron A."/>
            <person name="Stergiopoulos I."/>
        </authorList>
    </citation>
    <scope>NUCLEOTIDE SEQUENCE</scope>
    <source>
        <strain evidence="2">Race5_Kim</strain>
    </source>
</reference>
<sequence length="160" mass="18110">MDEYMASNGFSNELKRSLSTPNLQKQREDHQPRGDPNLTVKSPPTLLSEEKVQWVNDLHEDIHILKPLLDEIITGQRKILQELGIKSQHAESIPRGSTPWPHGRMAAIDAATMVKWDEVQSTRRMLEPMLKEIRGAGGSDEQYWAAAGLWEAVLGWSMRG</sequence>